<reference evidence="8 9" key="1">
    <citation type="submission" date="2018-04" db="EMBL/GenBank/DDBJ databases">
        <title>The genome of golden apple snail Pomacea canaliculata provides insight into stress tolerance and invasive adaptation.</title>
        <authorList>
            <person name="Liu C."/>
            <person name="Liu B."/>
            <person name="Ren Y."/>
            <person name="Zhang Y."/>
            <person name="Wang H."/>
            <person name="Li S."/>
            <person name="Jiang F."/>
            <person name="Yin L."/>
            <person name="Zhang G."/>
            <person name="Qian W."/>
            <person name="Fan W."/>
        </authorList>
    </citation>
    <scope>NUCLEOTIDE SEQUENCE [LARGE SCALE GENOMIC DNA]</scope>
    <source>
        <strain evidence="8">SZHN2017</strain>
        <tissue evidence="8">Muscle</tissue>
    </source>
</reference>
<dbReference type="Proteomes" id="UP000245119">
    <property type="component" value="Linkage Group LG4"/>
</dbReference>
<dbReference type="Pfam" id="PF00014">
    <property type="entry name" value="Kunitz_BPTI"/>
    <property type="match status" value="1"/>
</dbReference>
<dbReference type="CDD" id="cd00109">
    <property type="entry name" value="Kunitz-type"/>
    <property type="match status" value="1"/>
</dbReference>
<evidence type="ECO:0000256" key="1">
    <source>
        <dbReference type="ARBA" id="ARBA00004613"/>
    </source>
</evidence>
<dbReference type="PANTHER" id="PTHR10083:SF373">
    <property type="entry name" value="SERINE PEPTIDASE INHIBITOR, KUNITZ TYPE, 2"/>
    <property type="match status" value="1"/>
</dbReference>
<dbReference type="PANTHER" id="PTHR10083">
    <property type="entry name" value="KUNITZ-TYPE PROTEASE INHIBITOR-RELATED"/>
    <property type="match status" value="1"/>
</dbReference>
<feature type="chain" id="PRO_5015762769" description="BPTI/Kunitz inhibitor domain-containing protein" evidence="6">
    <location>
        <begin position="22"/>
        <end position="80"/>
    </location>
</feature>
<organism evidence="8 9">
    <name type="scientific">Pomacea canaliculata</name>
    <name type="common">Golden apple snail</name>
    <dbReference type="NCBI Taxonomy" id="400727"/>
    <lineage>
        <taxon>Eukaryota</taxon>
        <taxon>Metazoa</taxon>
        <taxon>Spiralia</taxon>
        <taxon>Lophotrochozoa</taxon>
        <taxon>Mollusca</taxon>
        <taxon>Gastropoda</taxon>
        <taxon>Caenogastropoda</taxon>
        <taxon>Architaenioglossa</taxon>
        <taxon>Ampullarioidea</taxon>
        <taxon>Ampullariidae</taxon>
        <taxon>Pomacea</taxon>
    </lineage>
</organism>
<dbReference type="FunFam" id="4.10.410.10:FF:000011">
    <property type="entry name" value="Tissue factor pathway inhibitor"/>
    <property type="match status" value="1"/>
</dbReference>
<dbReference type="PROSITE" id="PS00280">
    <property type="entry name" value="BPTI_KUNITZ_1"/>
    <property type="match status" value="1"/>
</dbReference>
<keyword evidence="9" id="KW-1185">Reference proteome</keyword>
<dbReference type="Gene3D" id="4.10.410.10">
    <property type="entry name" value="Pancreatic trypsin inhibitor Kunitz domain"/>
    <property type="match status" value="1"/>
</dbReference>
<dbReference type="OrthoDB" id="4473401at2759"/>
<dbReference type="PRINTS" id="PR00759">
    <property type="entry name" value="BASICPTASE"/>
</dbReference>
<dbReference type="AlphaFoldDB" id="A0A2T7PHQ2"/>
<keyword evidence="6" id="KW-0732">Signal</keyword>
<dbReference type="OMA" id="VCAFPME"/>
<name>A0A2T7PHQ2_POMCA</name>
<evidence type="ECO:0000313" key="8">
    <source>
        <dbReference type="EMBL" id="PVD32920.1"/>
    </source>
</evidence>
<dbReference type="GO" id="GO:0004867">
    <property type="term" value="F:serine-type endopeptidase inhibitor activity"/>
    <property type="evidence" value="ECO:0007669"/>
    <property type="project" value="UniProtKB-KW"/>
</dbReference>
<dbReference type="SUPFAM" id="SSF57362">
    <property type="entry name" value="BPTI-like"/>
    <property type="match status" value="1"/>
</dbReference>
<dbReference type="GO" id="GO:0005615">
    <property type="term" value="C:extracellular space"/>
    <property type="evidence" value="ECO:0007669"/>
    <property type="project" value="TreeGrafter"/>
</dbReference>
<comment type="subcellular location">
    <subcellularLocation>
        <location evidence="1">Secreted</location>
    </subcellularLocation>
</comment>
<dbReference type="EMBL" id="PZQS01000004">
    <property type="protein sequence ID" value="PVD32920.1"/>
    <property type="molecule type" value="Genomic_DNA"/>
</dbReference>
<dbReference type="PROSITE" id="PS50279">
    <property type="entry name" value="BPTI_KUNITZ_2"/>
    <property type="match status" value="1"/>
</dbReference>
<evidence type="ECO:0000259" key="7">
    <source>
        <dbReference type="PROSITE" id="PS50279"/>
    </source>
</evidence>
<sequence>MAPVLLVFALLFSAAVTSIQAEVPEYCNLDPEVGMCRGFFRMYFFNETSKHCEEFIYGGCGGNSNRFDDLSHCKITCIGA</sequence>
<evidence type="ECO:0000256" key="5">
    <source>
        <dbReference type="ARBA" id="ARBA00023157"/>
    </source>
</evidence>
<keyword evidence="4" id="KW-0722">Serine protease inhibitor</keyword>
<dbReference type="InterPro" id="IPR020901">
    <property type="entry name" value="Prtase_inh_Kunz-CS"/>
</dbReference>
<comment type="caution">
    <text evidence="8">The sequence shown here is derived from an EMBL/GenBank/DDBJ whole genome shotgun (WGS) entry which is preliminary data.</text>
</comment>
<evidence type="ECO:0000256" key="2">
    <source>
        <dbReference type="ARBA" id="ARBA00022525"/>
    </source>
</evidence>
<gene>
    <name evidence="8" type="ORF">C0Q70_08367</name>
</gene>
<evidence type="ECO:0000256" key="6">
    <source>
        <dbReference type="SAM" id="SignalP"/>
    </source>
</evidence>
<accession>A0A2T7PHQ2</accession>
<evidence type="ECO:0000313" key="9">
    <source>
        <dbReference type="Proteomes" id="UP000245119"/>
    </source>
</evidence>
<feature type="signal peptide" evidence="6">
    <location>
        <begin position="1"/>
        <end position="21"/>
    </location>
</feature>
<proteinExistence type="predicted"/>
<dbReference type="InterPro" id="IPR002223">
    <property type="entry name" value="Kunitz_BPTI"/>
</dbReference>
<keyword evidence="5" id="KW-1015">Disulfide bond</keyword>
<evidence type="ECO:0000256" key="4">
    <source>
        <dbReference type="ARBA" id="ARBA00022900"/>
    </source>
</evidence>
<dbReference type="InterPro" id="IPR050098">
    <property type="entry name" value="TFPI/VKTCI-like"/>
</dbReference>
<dbReference type="SMART" id="SM00131">
    <property type="entry name" value="KU"/>
    <property type="match status" value="1"/>
</dbReference>
<keyword evidence="3" id="KW-0646">Protease inhibitor</keyword>
<keyword evidence="2" id="KW-0964">Secreted</keyword>
<protein>
    <recommendedName>
        <fullName evidence="7">BPTI/Kunitz inhibitor domain-containing protein</fullName>
    </recommendedName>
</protein>
<evidence type="ECO:0000256" key="3">
    <source>
        <dbReference type="ARBA" id="ARBA00022690"/>
    </source>
</evidence>
<dbReference type="InterPro" id="IPR036880">
    <property type="entry name" value="Kunitz_BPTI_sf"/>
</dbReference>
<feature type="domain" description="BPTI/Kunitz inhibitor" evidence="7">
    <location>
        <begin position="27"/>
        <end position="77"/>
    </location>
</feature>